<keyword evidence="8" id="KW-1185">Reference proteome</keyword>
<evidence type="ECO:0000256" key="4">
    <source>
        <dbReference type="ARBA" id="ARBA00023180"/>
    </source>
</evidence>
<name>A0A6Q2Y9D1_ESOLU</name>
<keyword evidence="4" id="KW-0325">Glycoprotein</keyword>
<dbReference type="InterPro" id="IPR003599">
    <property type="entry name" value="Ig_sub"/>
</dbReference>
<feature type="domain" description="Immunoglobulin" evidence="6">
    <location>
        <begin position="153"/>
        <end position="244"/>
    </location>
</feature>
<evidence type="ECO:0000259" key="6">
    <source>
        <dbReference type="SMART" id="SM00409"/>
    </source>
</evidence>
<organism evidence="7 8">
    <name type="scientific">Esox lucius</name>
    <name type="common">Northern pike</name>
    <dbReference type="NCBI Taxonomy" id="8010"/>
    <lineage>
        <taxon>Eukaryota</taxon>
        <taxon>Metazoa</taxon>
        <taxon>Chordata</taxon>
        <taxon>Craniata</taxon>
        <taxon>Vertebrata</taxon>
        <taxon>Euteleostomi</taxon>
        <taxon>Actinopterygii</taxon>
        <taxon>Neopterygii</taxon>
        <taxon>Teleostei</taxon>
        <taxon>Protacanthopterygii</taxon>
        <taxon>Esociformes</taxon>
        <taxon>Esocidae</taxon>
        <taxon>Esox</taxon>
    </lineage>
</organism>
<evidence type="ECO:0000256" key="2">
    <source>
        <dbReference type="ARBA" id="ARBA00022729"/>
    </source>
</evidence>
<reference evidence="7" key="2">
    <citation type="submission" date="2020-02" db="EMBL/GenBank/DDBJ databases">
        <title>Esox lucius (northern pike) genome, fEsoLuc1, primary haplotype.</title>
        <authorList>
            <person name="Myers G."/>
            <person name="Karagic N."/>
            <person name="Meyer A."/>
            <person name="Pippel M."/>
            <person name="Reichard M."/>
            <person name="Winkler S."/>
            <person name="Tracey A."/>
            <person name="Sims Y."/>
            <person name="Howe K."/>
            <person name="Rhie A."/>
            <person name="Formenti G."/>
            <person name="Durbin R."/>
            <person name="Fedrigo O."/>
            <person name="Jarvis E.D."/>
        </authorList>
    </citation>
    <scope>NUCLEOTIDE SEQUENCE [LARGE SCALE GENOMIC DNA]</scope>
</reference>
<evidence type="ECO:0000313" key="8">
    <source>
        <dbReference type="Proteomes" id="UP000265140"/>
    </source>
</evidence>
<dbReference type="AlphaFoldDB" id="A0A6Q2Y9D1"/>
<dbReference type="GeneTree" id="ENSGT00970000194096"/>
<dbReference type="GO" id="GO:0005911">
    <property type="term" value="C:cell-cell junction"/>
    <property type="evidence" value="ECO:0007669"/>
    <property type="project" value="TreeGrafter"/>
</dbReference>
<evidence type="ECO:0000313" key="7">
    <source>
        <dbReference type="Ensembl" id="ENSELUP00000062555.2"/>
    </source>
</evidence>
<dbReference type="InterPro" id="IPR036179">
    <property type="entry name" value="Ig-like_dom_sf"/>
</dbReference>
<reference evidence="7" key="4">
    <citation type="submission" date="2025-09" db="UniProtKB">
        <authorList>
            <consortium name="Ensembl"/>
        </authorList>
    </citation>
    <scope>IDENTIFICATION</scope>
</reference>
<protein>
    <recommendedName>
        <fullName evidence="6">Immunoglobulin domain-containing protein</fullName>
    </recommendedName>
</protein>
<dbReference type="InterPro" id="IPR013783">
    <property type="entry name" value="Ig-like_fold"/>
</dbReference>
<keyword evidence="2" id="KW-0732">Signal</keyword>
<evidence type="ECO:0000256" key="1">
    <source>
        <dbReference type="ARBA" id="ARBA00004370"/>
    </source>
</evidence>
<dbReference type="GO" id="GO:0016020">
    <property type="term" value="C:membrane"/>
    <property type="evidence" value="ECO:0007669"/>
    <property type="project" value="UniProtKB-SubCell"/>
</dbReference>
<feature type="domain" description="Immunoglobulin" evidence="6">
    <location>
        <begin position="442"/>
        <end position="534"/>
    </location>
</feature>
<dbReference type="PANTHER" id="PTHR12080">
    <property type="entry name" value="SIGNALING LYMPHOCYTIC ACTIVATION MOLECULE"/>
    <property type="match status" value="1"/>
</dbReference>
<reference evidence="7" key="3">
    <citation type="submission" date="2025-08" db="UniProtKB">
        <authorList>
            <consortium name="Ensembl"/>
        </authorList>
    </citation>
    <scope>IDENTIFICATION</scope>
</reference>
<sequence length="595" mass="66414">MNDRTQGFPAACLLPIVHPGAMCPPVYTVRNNMSRTLQLVVLVLHGFISLSAASQDSCNTYVPLGSSFNVPLSNNNIEDNEITWKHNGMIVLKRKNGIYKPGKKEDISATGSLLLKDLKFENEGLYEAEVFNKEGIRIETTSYRLCVQASQEPCDKYVPLGSSFSVPLSNNNIEDNEITWKHNGIIVLKRKNGIYKPGKKEDISATGSLLLKDLKFENEGLYEAEVFNKEGISFQTASYRLCVQASQEPCDKYVPLGSSFSVPLSNNNIEDNEITWKHNGIIVLKRKNGIYKPGKKEDISATGSLQLKDLKFENEGLYEAEVFNKEGISFQTASYRLCVQASQEPCDLYSLLGSPVNVPLTIDNLEEDNEITWKHNGIIVLKRKNGIYKPGKKEDISATGSLQLKDLKFENEGLYEAEVFNKEGISFQTASYRLCVQASQEPCDLYSLLGSPVNVPLTIDNLEEDNEITWKHNGIIVLKKKNGISKPVKEVTISATGSLLLKDLKFENEGLYEAEVFNKEGIRIETTSYRLCVQEIGTHQTRQHSSSLQLSNFEERAMRLGSMDPRRTPRAGEEPLPPTSATSAKNEARKEGAHP</sequence>
<evidence type="ECO:0000256" key="5">
    <source>
        <dbReference type="SAM" id="MobiDB-lite"/>
    </source>
</evidence>
<feature type="domain" description="Immunoglobulin" evidence="6">
    <location>
        <begin position="249"/>
        <end position="340"/>
    </location>
</feature>
<comment type="subcellular location">
    <subcellularLocation>
        <location evidence="1">Membrane</location>
    </subcellularLocation>
</comment>
<dbReference type="Ensembl" id="ENSELUT00000055287.2">
    <property type="protein sequence ID" value="ENSELUP00000062555.2"/>
    <property type="gene ID" value="ENSELUG00000035870.1"/>
</dbReference>
<proteinExistence type="predicted"/>
<dbReference type="PANTHER" id="PTHR12080:SF59">
    <property type="entry name" value="HEPATIC AND GLIAL CELL ADHESION MOLECULE"/>
    <property type="match status" value="1"/>
</dbReference>
<dbReference type="SMART" id="SM00409">
    <property type="entry name" value="IG"/>
    <property type="match status" value="5"/>
</dbReference>
<feature type="compositionally biased region" description="Basic and acidic residues" evidence="5">
    <location>
        <begin position="559"/>
        <end position="573"/>
    </location>
</feature>
<feature type="domain" description="Immunoglobulin" evidence="6">
    <location>
        <begin position="345"/>
        <end position="437"/>
    </location>
</feature>
<feature type="domain" description="Immunoglobulin" evidence="6">
    <location>
        <begin position="57"/>
        <end position="148"/>
    </location>
</feature>
<feature type="compositionally biased region" description="Basic and acidic residues" evidence="5">
    <location>
        <begin position="586"/>
        <end position="595"/>
    </location>
</feature>
<dbReference type="Bgee" id="ENSELUG00000004373">
    <property type="expression patterns" value="Expressed in head kidney and 15 other cell types or tissues"/>
</dbReference>
<gene>
    <name evidence="7" type="primary">ECM2</name>
</gene>
<reference evidence="8" key="1">
    <citation type="journal article" date="2014" name="PLoS ONE">
        <title>The genome and linkage map of the northern pike (Esox lucius): conserved synteny revealed between the salmonid sister group and the Neoteleostei.</title>
        <authorList>
            <person name="Rondeau E.B."/>
            <person name="Minkley D.R."/>
            <person name="Leong J.S."/>
            <person name="Messmer A.M."/>
            <person name="Jantzen J.R."/>
            <person name="von Schalburg K.R."/>
            <person name="Lemon C."/>
            <person name="Bird N.H."/>
            <person name="Koop B.F."/>
        </authorList>
    </citation>
    <scope>NUCLEOTIDE SEQUENCE</scope>
</reference>
<feature type="region of interest" description="Disordered" evidence="5">
    <location>
        <begin position="559"/>
        <end position="595"/>
    </location>
</feature>
<dbReference type="Gene3D" id="2.60.40.10">
    <property type="entry name" value="Immunoglobulins"/>
    <property type="match status" value="5"/>
</dbReference>
<evidence type="ECO:0000256" key="3">
    <source>
        <dbReference type="ARBA" id="ARBA00023136"/>
    </source>
</evidence>
<dbReference type="SUPFAM" id="SSF48726">
    <property type="entry name" value="Immunoglobulin"/>
    <property type="match status" value="5"/>
</dbReference>
<keyword evidence="3" id="KW-0472">Membrane</keyword>
<dbReference type="InterPro" id="IPR015631">
    <property type="entry name" value="CD2/SLAM_rcpt"/>
</dbReference>
<accession>A0A6Q2Y9D1</accession>
<dbReference type="Proteomes" id="UP000265140">
    <property type="component" value="Chromosome 22"/>
</dbReference>